<dbReference type="HOGENOM" id="CLU_2096308_0_0_1"/>
<organism evidence="3">
    <name type="scientific">Arthroderma gypseum (strain ATCC MYA-4604 / CBS 118893)</name>
    <name type="common">Microsporum gypseum</name>
    <dbReference type="NCBI Taxonomy" id="535722"/>
    <lineage>
        <taxon>Eukaryota</taxon>
        <taxon>Fungi</taxon>
        <taxon>Dikarya</taxon>
        <taxon>Ascomycota</taxon>
        <taxon>Pezizomycotina</taxon>
        <taxon>Eurotiomycetes</taxon>
        <taxon>Eurotiomycetidae</taxon>
        <taxon>Onygenales</taxon>
        <taxon>Arthrodermataceae</taxon>
        <taxon>Nannizzia</taxon>
    </lineage>
</organism>
<name>E4UNA5_ARTGP</name>
<dbReference type="EMBL" id="DS989823">
    <property type="protein sequence ID" value="EFQ99566.1"/>
    <property type="molecule type" value="Genomic_DNA"/>
</dbReference>
<sequence length="116" mass="12868">MAQKTRQAMYKNEATKQGNAERRPDELEVVGDAEEVGVDVEEKGDVQGFDPFVRRFEAYVITSCGFGPFFTLYHVDNAYVVKITKAAMASKGIIHGLIYYECSDGAERVDTHSGPV</sequence>
<feature type="region of interest" description="Disordered" evidence="1">
    <location>
        <begin position="1"/>
        <end position="26"/>
    </location>
</feature>
<dbReference type="AlphaFoldDB" id="E4UNA5"/>
<dbReference type="VEuPathDB" id="FungiDB:MGYG_02578"/>
<dbReference type="InParanoid" id="E4UNA5"/>
<keyword evidence="3" id="KW-1185">Reference proteome</keyword>
<dbReference type="RefSeq" id="XP_003175049.1">
    <property type="nucleotide sequence ID" value="XM_003175001.1"/>
</dbReference>
<reference evidence="3" key="1">
    <citation type="journal article" date="2012" name="MBio">
        <title>Comparative genome analysis of Trichophyton rubrum and related dermatophytes reveals candidate genes involved in infection.</title>
        <authorList>
            <person name="Martinez D.A."/>
            <person name="Oliver B.G."/>
            <person name="Graeser Y."/>
            <person name="Goldberg J.M."/>
            <person name="Li W."/>
            <person name="Martinez-Rossi N.M."/>
            <person name="Monod M."/>
            <person name="Shelest E."/>
            <person name="Barton R.C."/>
            <person name="Birch E."/>
            <person name="Brakhage A.A."/>
            <person name="Chen Z."/>
            <person name="Gurr S.J."/>
            <person name="Heiman D."/>
            <person name="Heitman J."/>
            <person name="Kosti I."/>
            <person name="Rossi A."/>
            <person name="Saif S."/>
            <person name="Samalova M."/>
            <person name="Saunders C.W."/>
            <person name="Shea T."/>
            <person name="Summerbell R.C."/>
            <person name="Xu J."/>
            <person name="Young S."/>
            <person name="Zeng Q."/>
            <person name="Birren B.W."/>
            <person name="Cuomo C.A."/>
            <person name="White T.C."/>
        </authorList>
    </citation>
    <scope>NUCLEOTIDE SEQUENCE [LARGE SCALE GENOMIC DNA]</scope>
    <source>
        <strain evidence="3">ATCC MYA-4604 / CBS 118893</strain>
    </source>
</reference>
<proteinExistence type="predicted"/>
<protein>
    <submittedName>
        <fullName evidence="2">Uncharacterized protein</fullName>
    </submittedName>
</protein>
<dbReference type="GeneID" id="10030353"/>
<gene>
    <name evidence="2" type="ORF">MGYG_02578</name>
</gene>
<evidence type="ECO:0000256" key="1">
    <source>
        <dbReference type="SAM" id="MobiDB-lite"/>
    </source>
</evidence>
<evidence type="ECO:0000313" key="3">
    <source>
        <dbReference type="Proteomes" id="UP000002669"/>
    </source>
</evidence>
<evidence type="ECO:0000313" key="2">
    <source>
        <dbReference type="EMBL" id="EFQ99566.1"/>
    </source>
</evidence>
<dbReference type="Proteomes" id="UP000002669">
    <property type="component" value="Unassembled WGS sequence"/>
</dbReference>
<accession>E4UNA5</accession>